<dbReference type="PANTHER" id="PTHR43600">
    <property type="entry name" value="COENZYME F420 HYDROGENASE, SUBUNIT ALPHA"/>
    <property type="match status" value="1"/>
</dbReference>
<feature type="binding site" evidence="2">
    <location>
        <position position="43"/>
    </location>
    <ligand>
        <name>Mg(2+)</name>
        <dbReference type="ChEBI" id="CHEBI:18420"/>
    </ligand>
</feature>
<dbReference type="Gene3D" id="1.10.645.10">
    <property type="entry name" value="Cytochrome-c3 Hydrogenase, chain B"/>
    <property type="match status" value="1"/>
</dbReference>
<evidence type="ECO:0000256" key="2">
    <source>
        <dbReference type="PIRSR" id="PIRSR601501-1"/>
    </source>
</evidence>
<keyword evidence="2" id="KW-0533">Nickel</keyword>
<dbReference type="GO" id="GO:0008901">
    <property type="term" value="F:ferredoxin hydrogenase activity"/>
    <property type="evidence" value="ECO:0007669"/>
    <property type="project" value="InterPro"/>
</dbReference>
<dbReference type="InterPro" id="IPR001501">
    <property type="entry name" value="Ni-dep_hyd_lsu"/>
</dbReference>
<evidence type="ECO:0000313" key="3">
    <source>
        <dbReference type="EMBL" id="OSM04234.1"/>
    </source>
</evidence>
<dbReference type="InterPro" id="IPR018194">
    <property type="entry name" value="Ni-dep_hyd_lsu_Ni_BS"/>
</dbReference>
<dbReference type="OrthoDB" id="9761717at2"/>
<feature type="binding site" evidence="2">
    <location>
        <position position="65"/>
    </location>
    <ligand>
        <name>Ni(2+)</name>
        <dbReference type="ChEBI" id="CHEBI:49786"/>
    </ligand>
</feature>
<keyword evidence="2" id="KW-0408">Iron</keyword>
<dbReference type="PANTHER" id="PTHR43600:SF4">
    <property type="entry name" value="CYTOSOLIC NIFE-HYDROGENASE, ALPHA SUBUNIT"/>
    <property type="match status" value="1"/>
</dbReference>
<dbReference type="GO" id="GO:0016151">
    <property type="term" value="F:nickel cation binding"/>
    <property type="evidence" value="ECO:0007669"/>
    <property type="project" value="InterPro"/>
</dbReference>
<keyword evidence="1" id="KW-0560">Oxidoreductase</keyword>
<feature type="binding site" evidence="2">
    <location>
        <position position="417"/>
    </location>
    <ligand>
        <name>Ni(2+)</name>
        <dbReference type="ChEBI" id="CHEBI:49786"/>
    </ligand>
</feature>
<dbReference type="Pfam" id="PF00374">
    <property type="entry name" value="NiFeSe_Hases"/>
    <property type="match status" value="2"/>
</dbReference>
<feature type="binding site" evidence="2">
    <location>
        <position position="420"/>
    </location>
    <ligand>
        <name>Fe cation</name>
        <dbReference type="ChEBI" id="CHEBI:24875"/>
    </ligand>
</feature>
<feature type="binding site" evidence="2">
    <location>
        <position position="65"/>
    </location>
    <ligand>
        <name>Fe cation</name>
        <dbReference type="ChEBI" id="CHEBI:24875"/>
    </ligand>
</feature>
<feature type="binding site" evidence="2">
    <location>
        <position position="371"/>
    </location>
    <ligand>
        <name>Mg(2+)</name>
        <dbReference type="ChEBI" id="CHEBI:18420"/>
    </ligand>
</feature>
<dbReference type="SUPFAM" id="SSF56762">
    <property type="entry name" value="HydB/Nqo4-like"/>
    <property type="match status" value="1"/>
</dbReference>
<dbReference type="RefSeq" id="WP_085442336.1">
    <property type="nucleotide sequence ID" value="NZ_LVJN01000019.1"/>
</dbReference>
<name>A0A1Y2K5E8_9PROT</name>
<keyword evidence="2" id="KW-0479">Metal-binding</keyword>
<dbReference type="EMBL" id="LVJN01000019">
    <property type="protein sequence ID" value="OSM04234.1"/>
    <property type="molecule type" value="Genomic_DNA"/>
</dbReference>
<keyword evidence="2" id="KW-0460">Magnesium</keyword>
<comment type="caution">
    <text evidence="3">The sequence shown here is derived from an EMBL/GenBank/DDBJ whole genome shotgun (WGS) entry which is preliminary data.</text>
</comment>
<dbReference type="Proteomes" id="UP000194003">
    <property type="component" value="Unassembled WGS sequence"/>
</dbReference>
<dbReference type="PROSITE" id="PS00508">
    <property type="entry name" value="NI_HGENASE_L_2"/>
    <property type="match status" value="1"/>
</dbReference>
<gene>
    <name evidence="3" type="ORF">MAIT1_04101</name>
</gene>
<dbReference type="AlphaFoldDB" id="A0A1Y2K5E8"/>
<comment type="cofactor">
    <cofactor evidence="2">
        <name>Ni(2+)</name>
        <dbReference type="ChEBI" id="CHEBI:49786"/>
    </cofactor>
</comment>
<dbReference type="InterPro" id="IPR029014">
    <property type="entry name" value="NiFe-Hase_large"/>
</dbReference>
<evidence type="ECO:0000256" key="1">
    <source>
        <dbReference type="ARBA" id="ARBA00023002"/>
    </source>
</evidence>
<reference evidence="3 4" key="1">
    <citation type="journal article" date="2016" name="BMC Genomics">
        <title>Combined genomic and structural analyses of a cultured magnetotactic bacterium reveals its niche adaptation to a dynamic environment.</title>
        <authorList>
            <person name="Araujo A.C."/>
            <person name="Morillo V."/>
            <person name="Cypriano J."/>
            <person name="Teixeira L.C."/>
            <person name="Leao P."/>
            <person name="Lyra S."/>
            <person name="Almeida L.G."/>
            <person name="Bazylinski D.A."/>
            <person name="Vasconcellos A.T."/>
            <person name="Abreu F."/>
            <person name="Lins U."/>
        </authorList>
    </citation>
    <scope>NUCLEOTIDE SEQUENCE [LARGE SCALE GENOMIC DNA]</scope>
    <source>
        <strain evidence="3 4">IT-1</strain>
    </source>
</reference>
<feature type="binding site" evidence="2">
    <location>
        <position position="423"/>
    </location>
    <ligand>
        <name>Mg(2+)</name>
        <dbReference type="ChEBI" id="CHEBI:18420"/>
    </ligand>
</feature>
<dbReference type="STRING" id="1434232.MAIT1_04101"/>
<sequence>MTRTIEINHVYRVEGHGGIRVVMDDRGVQRCEMDIFEGARFYEALLRGKSAREVPGIICRVCAICAAGHTLCSVGAIENALSITPSADALRFRELLNLGQFIESHALHLFCLAAPDYEGFASVLGMLEKFPDEVGKGLALKRVGNRIQEIVGGRAIHPMNVVVGGLGKRPSAEQMRPLADELDGALEQALSLESLVVGWKTPELGLEEPLYVALRPDGDAFALTGSTIAARGYEELPVAQFRARVHESVVRHSTAKQSRFANRPFMVGAAARLFHNGERLTGEAGRLFAQWMPRPILTSHNTLAQYVELVWAIERACVLARELIEGPPIVNAPIEREPTTHQGVAALEVPRGTLYHAYLCNAEGLIADADVITPTAQNLANIEQDFHHLAAYGLQRGVEEAEMRGRLEFMARAYDPCISCATHLVDLTWRRSA</sequence>
<organism evidence="3 4">
    <name type="scientific">Magnetofaba australis IT-1</name>
    <dbReference type="NCBI Taxonomy" id="1434232"/>
    <lineage>
        <taxon>Bacteria</taxon>
        <taxon>Pseudomonadati</taxon>
        <taxon>Pseudomonadota</taxon>
        <taxon>Magnetococcia</taxon>
        <taxon>Magnetococcales</taxon>
        <taxon>Magnetococcaceae</taxon>
        <taxon>Magnetofaba</taxon>
    </lineage>
</organism>
<accession>A0A1Y2K5E8</accession>
<evidence type="ECO:0000313" key="4">
    <source>
        <dbReference type="Proteomes" id="UP000194003"/>
    </source>
</evidence>
<feature type="binding site" evidence="2">
    <location>
        <position position="62"/>
    </location>
    <ligand>
        <name>Mg(2+)</name>
        <dbReference type="ChEBI" id="CHEBI:18420"/>
    </ligand>
</feature>
<proteinExistence type="predicted"/>
<protein>
    <submittedName>
        <fullName evidence="3">Putative nickel-dependent hydrogenase, large subunit</fullName>
    </submittedName>
</protein>
<keyword evidence="4" id="KW-1185">Reference proteome</keyword>
<comment type="cofactor">
    <cofactor evidence="2">
        <name>Fe cation</name>
        <dbReference type="ChEBI" id="CHEBI:24875"/>
    </cofactor>
</comment>